<dbReference type="GO" id="GO:0016020">
    <property type="term" value="C:membrane"/>
    <property type="evidence" value="ECO:0007669"/>
    <property type="project" value="UniProtKB-SubCell"/>
</dbReference>
<keyword evidence="4" id="KW-0677">Repeat</keyword>
<comment type="subcellular location">
    <subcellularLocation>
        <location evidence="1">Membrane</location>
    </subcellularLocation>
</comment>
<sequence length="229" mass="24908">MMTRIWMILSLCLWIFITSYRSNAVQSDIDCLRSIKQSLQDPENLLSSWDFSNSTEGFICRFTGVECWHPDESRVLNIYLSDMGLKGQFPLGLKNCTSLTGLDLSSNKLEGSLPANMSDIVGYITSLDLSSNNFVGEIPGTIGNCSFLNVLRLNNNHFTGQIPGQLGALKRMKEFSVANNGLTGQVPFFGNFTPSASSYAGNPGLCGGPLSPCEDTKKNNSGLIIGNTL</sequence>
<feature type="domain" description="Leucine-rich repeat-containing N-terminal plant-type" evidence="7">
    <location>
        <begin position="26"/>
        <end position="68"/>
    </location>
</feature>
<protein>
    <submittedName>
        <fullName evidence="8">BAK1-interacting receptor-like kinase 1</fullName>
    </submittedName>
</protein>
<keyword evidence="9" id="KW-1185">Reference proteome</keyword>
<dbReference type="InterPro" id="IPR032675">
    <property type="entry name" value="LRR_dom_sf"/>
</dbReference>
<dbReference type="Proteomes" id="UP000245207">
    <property type="component" value="Unassembled WGS sequence"/>
</dbReference>
<dbReference type="Pfam" id="PF08263">
    <property type="entry name" value="LRRNT_2"/>
    <property type="match status" value="1"/>
</dbReference>
<keyword evidence="8" id="KW-0675">Receptor</keyword>
<dbReference type="SUPFAM" id="SSF52058">
    <property type="entry name" value="L domain-like"/>
    <property type="match status" value="1"/>
</dbReference>
<dbReference type="AlphaFoldDB" id="A0A2U1LJM1"/>
<evidence type="ECO:0000256" key="3">
    <source>
        <dbReference type="ARBA" id="ARBA00022729"/>
    </source>
</evidence>
<evidence type="ECO:0000256" key="1">
    <source>
        <dbReference type="ARBA" id="ARBA00004370"/>
    </source>
</evidence>
<dbReference type="Gene3D" id="3.80.10.10">
    <property type="entry name" value="Ribonuclease Inhibitor"/>
    <property type="match status" value="1"/>
</dbReference>
<dbReference type="InterPro" id="IPR001611">
    <property type="entry name" value="Leu-rich_rpt"/>
</dbReference>
<feature type="chain" id="PRO_5015464159" evidence="6">
    <location>
        <begin position="25"/>
        <end position="229"/>
    </location>
</feature>
<feature type="signal peptide" evidence="6">
    <location>
        <begin position="1"/>
        <end position="24"/>
    </location>
</feature>
<dbReference type="GO" id="GO:0016301">
    <property type="term" value="F:kinase activity"/>
    <property type="evidence" value="ECO:0007669"/>
    <property type="project" value="UniProtKB-KW"/>
</dbReference>
<comment type="caution">
    <text evidence="8">The sequence shown here is derived from an EMBL/GenBank/DDBJ whole genome shotgun (WGS) entry which is preliminary data.</text>
</comment>
<evidence type="ECO:0000256" key="2">
    <source>
        <dbReference type="ARBA" id="ARBA00022614"/>
    </source>
</evidence>
<gene>
    <name evidence="8" type="ORF">CTI12_AA484580</name>
</gene>
<dbReference type="OrthoDB" id="2151624at2759"/>
<evidence type="ECO:0000256" key="5">
    <source>
        <dbReference type="ARBA" id="ARBA00023136"/>
    </source>
</evidence>
<keyword evidence="8" id="KW-0418">Kinase</keyword>
<dbReference type="PANTHER" id="PTHR48060:SF20">
    <property type="entry name" value="LEUCINE-RICH REPEAT-CONTAINING N-TERMINAL PLANT-TYPE DOMAIN-CONTAINING PROTEIN"/>
    <property type="match status" value="1"/>
</dbReference>
<evidence type="ECO:0000256" key="4">
    <source>
        <dbReference type="ARBA" id="ARBA00022737"/>
    </source>
</evidence>
<name>A0A2U1LJM1_ARTAN</name>
<keyword evidence="2" id="KW-0433">Leucine-rich repeat</keyword>
<keyword evidence="3 6" id="KW-0732">Signal</keyword>
<evidence type="ECO:0000313" key="8">
    <source>
        <dbReference type="EMBL" id="PWA49192.1"/>
    </source>
</evidence>
<proteinExistence type="predicted"/>
<keyword evidence="5" id="KW-0472">Membrane</keyword>
<dbReference type="InterPro" id="IPR013210">
    <property type="entry name" value="LRR_N_plant-typ"/>
</dbReference>
<dbReference type="Pfam" id="PF00560">
    <property type="entry name" value="LRR_1"/>
    <property type="match status" value="3"/>
</dbReference>
<evidence type="ECO:0000313" key="9">
    <source>
        <dbReference type="Proteomes" id="UP000245207"/>
    </source>
</evidence>
<dbReference type="EMBL" id="PKPP01009037">
    <property type="protein sequence ID" value="PWA49192.1"/>
    <property type="molecule type" value="Genomic_DNA"/>
</dbReference>
<keyword evidence="8" id="KW-0808">Transferase</keyword>
<reference evidence="8 9" key="1">
    <citation type="journal article" date="2018" name="Mol. Plant">
        <title>The genome of Artemisia annua provides insight into the evolution of Asteraceae family and artemisinin biosynthesis.</title>
        <authorList>
            <person name="Shen Q."/>
            <person name="Zhang L."/>
            <person name="Liao Z."/>
            <person name="Wang S."/>
            <person name="Yan T."/>
            <person name="Shi P."/>
            <person name="Liu M."/>
            <person name="Fu X."/>
            <person name="Pan Q."/>
            <person name="Wang Y."/>
            <person name="Lv Z."/>
            <person name="Lu X."/>
            <person name="Zhang F."/>
            <person name="Jiang W."/>
            <person name="Ma Y."/>
            <person name="Chen M."/>
            <person name="Hao X."/>
            <person name="Li L."/>
            <person name="Tang Y."/>
            <person name="Lv G."/>
            <person name="Zhou Y."/>
            <person name="Sun X."/>
            <person name="Brodelius P.E."/>
            <person name="Rose J.K.C."/>
            <person name="Tang K."/>
        </authorList>
    </citation>
    <scope>NUCLEOTIDE SEQUENCE [LARGE SCALE GENOMIC DNA]</scope>
    <source>
        <strain evidence="9">cv. Huhao1</strain>
        <tissue evidence="8">Leaf</tissue>
    </source>
</reference>
<accession>A0A2U1LJM1</accession>
<organism evidence="8 9">
    <name type="scientific">Artemisia annua</name>
    <name type="common">Sweet wormwood</name>
    <dbReference type="NCBI Taxonomy" id="35608"/>
    <lineage>
        <taxon>Eukaryota</taxon>
        <taxon>Viridiplantae</taxon>
        <taxon>Streptophyta</taxon>
        <taxon>Embryophyta</taxon>
        <taxon>Tracheophyta</taxon>
        <taxon>Spermatophyta</taxon>
        <taxon>Magnoliopsida</taxon>
        <taxon>eudicotyledons</taxon>
        <taxon>Gunneridae</taxon>
        <taxon>Pentapetalae</taxon>
        <taxon>asterids</taxon>
        <taxon>campanulids</taxon>
        <taxon>Asterales</taxon>
        <taxon>Asteraceae</taxon>
        <taxon>Asteroideae</taxon>
        <taxon>Anthemideae</taxon>
        <taxon>Artemisiinae</taxon>
        <taxon>Artemisia</taxon>
    </lineage>
</organism>
<dbReference type="InterPro" id="IPR053211">
    <property type="entry name" value="DNA_repair-toleration"/>
</dbReference>
<dbReference type="FunFam" id="3.80.10.10:FF:000400">
    <property type="entry name" value="Nuclear pore complex protein NUP107"/>
    <property type="match status" value="1"/>
</dbReference>
<dbReference type="STRING" id="35608.A0A2U1LJM1"/>
<dbReference type="PANTHER" id="PTHR48060">
    <property type="entry name" value="DNA DAMAGE-REPAIR/TOLERATION PROTEIN DRT100"/>
    <property type="match status" value="1"/>
</dbReference>
<evidence type="ECO:0000259" key="7">
    <source>
        <dbReference type="Pfam" id="PF08263"/>
    </source>
</evidence>
<evidence type="ECO:0000256" key="6">
    <source>
        <dbReference type="SAM" id="SignalP"/>
    </source>
</evidence>